<dbReference type="STRING" id="1123382.SAMN02745221_00955"/>
<dbReference type="GO" id="GO:0005829">
    <property type="term" value="C:cytosol"/>
    <property type="evidence" value="ECO:0007669"/>
    <property type="project" value="TreeGrafter"/>
</dbReference>
<keyword evidence="13" id="KW-1185">Reference proteome</keyword>
<name>A0A1M5MMJ2_9FIRM</name>
<dbReference type="InterPro" id="IPR005225">
    <property type="entry name" value="Small_GTP-bd"/>
</dbReference>
<dbReference type="FunFam" id="3.40.50.300:FF:000098">
    <property type="entry name" value="Probable GTP-binding protein EngB"/>
    <property type="match status" value="1"/>
</dbReference>
<keyword evidence="5 10" id="KW-0547">Nucleotide-binding</keyword>
<keyword evidence="8 10" id="KW-0717">Septation</keyword>
<evidence type="ECO:0000256" key="2">
    <source>
        <dbReference type="ARBA" id="ARBA00009638"/>
    </source>
</evidence>
<evidence type="ECO:0000256" key="6">
    <source>
        <dbReference type="ARBA" id="ARBA00022842"/>
    </source>
</evidence>
<keyword evidence="9 10" id="KW-0131">Cell cycle</keyword>
<evidence type="ECO:0000256" key="4">
    <source>
        <dbReference type="ARBA" id="ARBA00022723"/>
    </source>
</evidence>
<dbReference type="Pfam" id="PF01926">
    <property type="entry name" value="MMR_HSR1"/>
    <property type="match status" value="1"/>
</dbReference>
<dbReference type="OrthoDB" id="9804921at2"/>
<keyword evidence="6" id="KW-0460">Magnesium</keyword>
<evidence type="ECO:0000313" key="12">
    <source>
        <dbReference type="EMBL" id="SHG78139.1"/>
    </source>
</evidence>
<keyword evidence="3 10" id="KW-0132">Cell division</keyword>
<dbReference type="InterPro" id="IPR027417">
    <property type="entry name" value="P-loop_NTPase"/>
</dbReference>
<evidence type="ECO:0000256" key="8">
    <source>
        <dbReference type="ARBA" id="ARBA00023210"/>
    </source>
</evidence>
<dbReference type="InterPro" id="IPR019987">
    <property type="entry name" value="GTP-bd_ribosome_bio_YsxC"/>
</dbReference>
<evidence type="ECO:0000256" key="5">
    <source>
        <dbReference type="ARBA" id="ARBA00022741"/>
    </source>
</evidence>
<dbReference type="PANTHER" id="PTHR11649">
    <property type="entry name" value="MSS1/TRME-RELATED GTP-BINDING PROTEIN"/>
    <property type="match status" value="1"/>
</dbReference>
<dbReference type="NCBIfam" id="TIGR00231">
    <property type="entry name" value="small_GTP"/>
    <property type="match status" value="1"/>
</dbReference>
<sequence length="194" mass="22380">MIEIKKVEFRGAFVDLDKLPQGEYPEIALVGRSNVGKSSLINKVVNRRNLAKSSSNPGKTRTINFYMINDSWYFVDLPGYGFAQVSKEERLKWKKMIEGYLSQRRQLKGVIQLLDIRHVPTENDVLMKDWLMYHEIPILMVATKADKISRGKREKHIRQIREKLELDANHILIPFSAETGEGVKEVLAAIEEIL</sequence>
<dbReference type="InterPro" id="IPR030393">
    <property type="entry name" value="G_ENGB_dom"/>
</dbReference>
<evidence type="ECO:0000256" key="7">
    <source>
        <dbReference type="ARBA" id="ARBA00023134"/>
    </source>
</evidence>
<accession>A0A1M5MMJ2</accession>
<dbReference type="PANTHER" id="PTHR11649:SF13">
    <property type="entry name" value="ENGB-TYPE G DOMAIN-CONTAINING PROTEIN"/>
    <property type="match status" value="1"/>
</dbReference>
<dbReference type="AlphaFoldDB" id="A0A1M5MMJ2"/>
<dbReference type="SUPFAM" id="SSF52540">
    <property type="entry name" value="P-loop containing nucleoside triphosphate hydrolases"/>
    <property type="match status" value="1"/>
</dbReference>
<dbReference type="GO" id="GO:0046872">
    <property type="term" value="F:metal ion binding"/>
    <property type="evidence" value="ECO:0007669"/>
    <property type="project" value="UniProtKB-KW"/>
</dbReference>
<proteinExistence type="inferred from homology"/>
<dbReference type="Proteomes" id="UP000242329">
    <property type="component" value="Unassembled WGS sequence"/>
</dbReference>
<comment type="function">
    <text evidence="10">Necessary for normal cell division and for the maintenance of normal septation.</text>
</comment>
<gene>
    <name evidence="10" type="primary">engB</name>
    <name evidence="12" type="ORF">SAMN02745221_00955</name>
</gene>
<protein>
    <recommendedName>
        <fullName evidence="10">Probable GTP-binding protein EngB</fullName>
    </recommendedName>
</protein>
<evidence type="ECO:0000256" key="9">
    <source>
        <dbReference type="ARBA" id="ARBA00023306"/>
    </source>
</evidence>
<dbReference type="Gene3D" id="3.40.50.300">
    <property type="entry name" value="P-loop containing nucleotide triphosphate hydrolases"/>
    <property type="match status" value="1"/>
</dbReference>
<evidence type="ECO:0000256" key="10">
    <source>
        <dbReference type="HAMAP-Rule" id="MF_00321"/>
    </source>
</evidence>
<dbReference type="PROSITE" id="PS51706">
    <property type="entry name" value="G_ENGB"/>
    <property type="match status" value="1"/>
</dbReference>
<comment type="cofactor">
    <cofactor evidence="1">
        <name>Mg(2+)</name>
        <dbReference type="ChEBI" id="CHEBI:18420"/>
    </cofactor>
</comment>
<dbReference type="EMBL" id="FQWY01000012">
    <property type="protein sequence ID" value="SHG78139.1"/>
    <property type="molecule type" value="Genomic_DNA"/>
</dbReference>
<dbReference type="HAMAP" id="MF_00321">
    <property type="entry name" value="GTPase_EngB"/>
    <property type="match status" value="1"/>
</dbReference>
<evidence type="ECO:0000256" key="3">
    <source>
        <dbReference type="ARBA" id="ARBA00022618"/>
    </source>
</evidence>
<evidence type="ECO:0000313" key="13">
    <source>
        <dbReference type="Proteomes" id="UP000242329"/>
    </source>
</evidence>
<dbReference type="CDD" id="cd01876">
    <property type="entry name" value="YihA_EngB"/>
    <property type="match status" value="1"/>
</dbReference>
<evidence type="ECO:0000259" key="11">
    <source>
        <dbReference type="PROSITE" id="PS51706"/>
    </source>
</evidence>
<dbReference type="RefSeq" id="WP_073090808.1">
    <property type="nucleotide sequence ID" value="NZ_FQWY01000012.1"/>
</dbReference>
<dbReference type="InterPro" id="IPR006073">
    <property type="entry name" value="GTP-bd"/>
</dbReference>
<dbReference type="GO" id="GO:0000917">
    <property type="term" value="P:division septum assembly"/>
    <property type="evidence" value="ECO:0007669"/>
    <property type="project" value="UniProtKB-KW"/>
</dbReference>
<comment type="similarity">
    <text evidence="2 10">Belongs to the TRAFAC class TrmE-Era-EngA-EngB-Septin-like GTPase superfamily. EngB GTPase family.</text>
</comment>
<keyword evidence="7 10" id="KW-0342">GTP-binding</keyword>
<dbReference type="GO" id="GO:0005525">
    <property type="term" value="F:GTP binding"/>
    <property type="evidence" value="ECO:0007669"/>
    <property type="project" value="UniProtKB-UniRule"/>
</dbReference>
<reference evidence="13" key="1">
    <citation type="submission" date="2016-11" db="EMBL/GenBank/DDBJ databases">
        <authorList>
            <person name="Varghese N."/>
            <person name="Submissions S."/>
        </authorList>
    </citation>
    <scope>NUCLEOTIDE SEQUENCE [LARGE SCALE GENOMIC DNA]</scope>
    <source>
        <strain evidence="13">DSM 11003</strain>
    </source>
</reference>
<feature type="domain" description="EngB-type G" evidence="11">
    <location>
        <begin position="23"/>
        <end position="194"/>
    </location>
</feature>
<evidence type="ECO:0000256" key="1">
    <source>
        <dbReference type="ARBA" id="ARBA00001946"/>
    </source>
</evidence>
<dbReference type="NCBIfam" id="TIGR03598">
    <property type="entry name" value="GTPase_YsxC"/>
    <property type="match status" value="1"/>
</dbReference>
<organism evidence="12 13">
    <name type="scientific">Thermosyntropha lipolytica DSM 11003</name>
    <dbReference type="NCBI Taxonomy" id="1123382"/>
    <lineage>
        <taxon>Bacteria</taxon>
        <taxon>Bacillati</taxon>
        <taxon>Bacillota</taxon>
        <taxon>Clostridia</taxon>
        <taxon>Eubacteriales</taxon>
        <taxon>Syntrophomonadaceae</taxon>
        <taxon>Thermosyntropha</taxon>
    </lineage>
</organism>
<keyword evidence="4" id="KW-0479">Metal-binding</keyword>